<dbReference type="STRING" id="10228.B3RX62"/>
<dbReference type="RefSeq" id="XP_002113141.1">
    <property type="nucleotide sequence ID" value="XM_002113105.1"/>
</dbReference>
<dbReference type="EMBL" id="DS985245">
    <property type="protein sequence ID" value="EDV25251.1"/>
    <property type="molecule type" value="Genomic_DNA"/>
</dbReference>
<accession>B3RX62</accession>
<evidence type="ECO:0000259" key="3">
    <source>
        <dbReference type="PROSITE" id="PS50042"/>
    </source>
</evidence>
<feature type="compositionally biased region" description="Low complexity" evidence="2">
    <location>
        <begin position="20"/>
        <end position="47"/>
    </location>
</feature>
<evidence type="ECO:0000256" key="2">
    <source>
        <dbReference type="SAM" id="MobiDB-lite"/>
    </source>
</evidence>
<dbReference type="InterPro" id="IPR000595">
    <property type="entry name" value="cNMP-bd_dom"/>
</dbReference>
<evidence type="ECO:0000256" key="1">
    <source>
        <dbReference type="SAM" id="Coils"/>
    </source>
</evidence>
<dbReference type="InterPro" id="IPR014710">
    <property type="entry name" value="RmlC-like_jellyroll"/>
</dbReference>
<feature type="region of interest" description="Disordered" evidence="2">
    <location>
        <begin position="1"/>
        <end position="57"/>
    </location>
</feature>
<dbReference type="PhylomeDB" id="B3RX62"/>
<evidence type="ECO:0000313" key="5">
    <source>
        <dbReference type="Proteomes" id="UP000009022"/>
    </source>
</evidence>
<evidence type="ECO:0000313" key="4">
    <source>
        <dbReference type="EMBL" id="EDV25251.1"/>
    </source>
</evidence>
<organism evidence="4 5">
    <name type="scientific">Trichoplax adhaerens</name>
    <name type="common">Trichoplax reptans</name>
    <dbReference type="NCBI Taxonomy" id="10228"/>
    <lineage>
        <taxon>Eukaryota</taxon>
        <taxon>Metazoa</taxon>
        <taxon>Placozoa</taxon>
        <taxon>Uniplacotomia</taxon>
        <taxon>Trichoplacea</taxon>
        <taxon>Trichoplacidae</taxon>
        <taxon>Trichoplax</taxon>
    </lineage>
</organism>
<dbReference type="CDD" id="cd00038">
    <property type="entry name" value="CAP_ED"/>
    <property type="match status" value="1"/>
</dbReference>
<dbReference type="KEGG" id="tad:TRIADDRAFT_57009"/>
<feature type="compositionally biased region" description="Basic residues" evidence="2">
    <location>
        <begin position="89"/>
        <end position="100"/>
    </location>
</feature>
<dbReference type="HOGENOM" id="CLU_405608_0_0_1"/>
<dbReference type="GeneID" id="6754354"/>
<dbReference type="SUPFAM" id="SSF51206">
    <property type="entry name" value="cAMP-binding domain-like"/>
    <property type="match status" value="2"/>
</dbReference>
<sequence>MDNDFLLKNFNKDRRRRYNSVSSTGQQRQGRSSPTNDNSSTSNQNKNELLPGNDEYFHDRNHTFHLLSIASLSSQHSRRSNKSTSGRSSARRSSRQRSHTSYHSESANTSSNHSSNAVSLESPPTYLNTNDSPVEGDQDKSHRRRRGSRRKSPARSRSRSSRPGTENYLYSSFNHLTGVLSLSTRQNASKQSSMLNNLGPIERFKRVVYIVQWFISISKKANQSKQKEDLAGLHSFTDIEKDLAQIQTNTSLAFDPRKYRASTESTLTNDVISILKIKSSKRTDEQIKKVVTALKTIETFAEYPLQMQWALCKHGCYQSYEAMRVIIRQGHYAENYYMILSGSVVVSSVSMNQSTKELQSQTLALLKRGACFGELALVHHSRRNATVTCRDNVSLLTLSREAFMNLFMGYKETGGEPDHIIFLRTIPSMQHIPLSLLSNNPGVCLFHYFRRGAVVVRDSSRSDWVYIVKSGYCEVLKRMRVKDSIPPRSRPLSELEEFWKYHSEYDIDRKNENNKFIPSLPPLAKSLYAFQRLASTTKTSPSLNVDSLLFSKGHRRPKTTPEIVLPRIEDGSYRIAAIQSDTEEWVYHDSKLPNLSELQQLHNEDVQEDLRVHEQQLEEVYKKLYKNKKGLENIIFDDVIGTSLITMAIMSFVEAKFLRSNSSIEVSNGAECIMISKEFLQEHLTNHAKEILRFETQPYPSEDALKQNFQAQTAWNDFKRKTVKHILKLHNLTLDQY</sequence>
<feature type="region of interest" description="Disordered" evidence="2">
    <location>
        <begin position="70"/>
        <end position="168"/>
    </location>
</feature>
<proteinExistence type="predicted"/>
<dbReference type="PANTHER" id="PTHR23011:SF28">
    <property type="entry name" value="CYCLIC NUCLEOTIDE-BINDING DOMAIN CONTAINING PROTEIN"/>
    <property type="match status" value="1"/>
</dbReference>
<feature type="domain" description="Cyclic nucleotide-binding" evidence="3">
    <location>
        <begin position="320"/>
        <end position="408"/>
    </location>
</feature>
<reference evidence="4 5" key="1">
    <citation type="journal article" date="2008" name="Nature">
        <title>The Trichoplax genome and the nature of placozoans.</title>
        <authorList>
            <person name="Srivastava M."/>
            <person name="Begovic E."/>
            <person name="Chapman J."/>
            <person name="Putnam N.H."/>
            <person name="Hellsten U."/>
            <person name="Kawashima T."/>
            <person name="Kuo A."/>
            <person name="Mitros T."/>
            <person name="Salamov A."/>
            <person name="Carpenter M.L."/>
            <person name="Signorovitch A.Y."/>
            <person name="Moreno M.A."/>
            <person name="Kamm K."/>
            <person name="Grimwood J."/>
            <person name="Schmutz J."/>
            <person name="Shapiro H."/>
            <person name="Grigoriev I.V."/>
            <person name="Buss L.W."/>
            <person name="Schierwater B."/>
            <person name="Dellaporta S.L."/>
            <person name="Rokhsar D.S."/>
        </authorList>
    </citation>
    <scope>NUCLEOTIDE SEQUENCE [LARGE SCALE GENOMIC DNA]</scope>
    <source>
        <strain evidence="4 5">Grell-BS-1999</strain>
    </source>
</reference>
<dbReference type="InParanoid" id="B3RX62"/>
<dbReference type="InterPro" id="IPR018490">
    <property type="entry name" value="cNMP-bd_dom_sf"/>
</dbReference>
<protein>
    <recommendedName>
        <fullName evidence="3">Cyclic nucleotide-binding domain-containing protein</fullName>
    </recommendedName>
</protein>
<dbReference type="Gene3D" id="2.60.120.10">
    <property type="entry name" value="Jelly Rolls"/>
    <property type="match status" value="1"/>
</dbReference>
<feature type="coiled-coil region" evidence="1">
    <location>
        <begin position="603"/>
        <end position="634"/>
    </location>
</feature>
<keyword evidence="5" id="KW-1185">Reference proteome</keyword>
<dbReference type="Proteomes" id="UP000009022">
    <property type="component" value="Unassembled WGS sequence"/>
</dbReference>
<dbReference type="SMART" id="SM00100">
    <property type="entry name" value="cNMP"/>
    <property type="match status" value="1"/>
</dbReference>
<dbReference type="OrthoDB" id="166212at2759"/>
<dbReference type="AlphaFoldDB" id="B3RX62"/>
<dbReference type="PROSITE" id="PS50042">
    <property type="entry name" value="CNMP_BINDING_3"/>
    <property type="match status" value="1"/>
</dbReference>
<dbReference type="Pfam" id="PF00027">
    <property type="entry name" value="cNMP_binding"/>
    <property type="match status" value="1"/>
</dbReference>
<gene>
    <name evidence="4" type="ORF">TRIADDRAFT_57009</name>
</gene>
<dbReference type="PANTHER" id="PTHR23011">
    <property type="entry name" value="CYCLIC NUCLEOTIDE-BINDING DOMAIN CONTAINING PROTEIN"/>
    <property type="match status" value="1"/>
</dbReference>
<name>B3RX62_TRIAD</name>
<dbReference type="OMA" id="RETILCE"/>
<feature type="compositionally biased region" description="Low complexity" evidence="2">
    <location>
        <begin position="101"/>
        <end position="122"/>
    </location>
</feature>
<keyword evidence="1" id="KW-0175">Coiled coil</keyword>
<feature type="compositionally biased region" description="Basic residues" evidence="2">
    <location>
        <begin position="141"/>
        <end position="160"/>
    </location>
</feature>
<dbReference type="CTD" id="6754354"/>
<dbReference type="eggNOG" id="KOG1113">
    <property type="taxonomic scope" value="Eukaryota"/>
</dbReference>